<dbReference type="Proteomes" id="UP001652700">
    <property type="component" value="Unplaced"/>
</dbReference>
<feature type="region of interest" description="Disordered" evidence="2">
    <location>
        <begin position="1493"/>
        <end position="1515"/>
    </location>
</feature>
<feature type="compositionally biased region" description="Low complexity" evidence="2">
    <location>
        <begin position="3326"/>
        <end position="3340"/>
    </location>
</feature>
<evidence type="ECO:0000313" key="6">
    <source>
        <dbReference type="EnsemblMetazoa" id="XP_050510710.1"/>
    </source>
</evidence>
<feature type="domain" description="Cation channel complex component UNC80 N-terminal" evidence="3">
    <location>
        <begin position="18"/>
        <end position="221"/>
    </location>
</feature>
<feature type="region of interest" description="Disordered" evidence="2">
    <location>
        <begin position="1725"/>
        <end position="1761"/>
    </location>
</feature>
<feature type="region of interest" description="Disordered" evidence="2">
    <location>
        <begin position="2623"/>
        <end position="2649"/>
    </location>
</feature>
<keyword evidence="1" id="KW-0175">Coiled coil</keyword>
<feature type="compositionally biased region" description="Basic and acidic residues" evidence="2">
    <location>
        <begin position="530"/>
        <end position="544"/>
    </location>
</feature>
<reference evidence="6" key="1">
    <citation type="submission" date="2025-05" db="UniProtKB">
        <authorList>
            <consortium name="EnsemblMetazoa"/>
        </authorList>
    </citation>
    <scope>IDENTIFICATION</scope>
</reference>
<feature type="region of interest" description="Disordered" evidence="2">
    <location>
        <begin position="3243"/>
        <end position="3387"/>
    </location>
</feature>
<dbReference type="Pfam" id="PF19424">
    <property type="entry name" value="UNC80"/>
    <property type="match status" value="1"/>
</dbReference>
<feature type="region of interest" description="Disordered" evidence="2">
    <location>
        <begin position="2020"/>
        <end position="2039"/>
    </location>
</feature>
<dbReference type="GeneID" id="114335908"/>
<keyword evidence="7" id="KW-1185">Reference proteome</keyword>
<name>A0ABM5KKI0_DIAVI</name>
<proteinExistence type="predicted"/>
<feature type="compositionally biased region" description="Acidic residues" evidence="2">
    <location>
        <begin position="2022"/>
        <end position="2031"/>
    </location>
</feature>
<feature type="domain" description="Protein UNC80 C-terminal" evidence="5">
    <location>
        <begin position="2036"/>
        <end position="3108"/>
    </location>
</feature>
<dbReference type="RefSeq" id="XP_050510710.1">
    <property type="nucleotide sequence ID" value="XM_050654753.1"/>
</dbReference>
<evidence type="ECO:0000259" key="3">
    <source>
        <dbReference type="Pfam" id="PF15778"/>
    </source>
</evidence>
<accession>A0ABM5KKI0</accession>
<evidence type="ECO:0000259" key="5">
    <source>
        <dbReference type="Pfam" id="PF20262"/>
    </source>
</evidence>
<feature type="coiled-coil region" evidence="1">
    <location>
        <begin position="3094"/>
        <end position="3121"/>
    </location>
</feature>
<dbReference type="InterPro" id="IPR031542">
    <property type="entry name" value="UNC80_N"/>
</dbReference>
<feature type="region of interest" description="Disordered" evidence="2">
    <location>
        <begin position="1044"/>
        <end position="1076"/>
    </location>
</feature>
<feature type="compositionally biased region" description="Polar residues" evidence="2">
    <location>
        <begin position="3169"/>
        <end position="3199"/>
    </location>
</feature>
<feature type="region of interest" description="Disordered" evidence="2">
    <location>
        <begin position="294"/>
        <end position="321"/>
    </location>
</feature>
<feature type="compositionally biased region" description="Basic and acidic residues" evidence="2">
    <location>
        <begin position="1749"/>
        <end position="1761"/>
    </location>
</feature>
<evidence type="ECO:0000256" key="1">
    <source>
        <dbReference type="SAM" id="Coils"/>
    </source>
</evidence>
<feature type="compositionally biased region" description="Polar residues" evidence="2">
    <location>
        <begin position="254"/>
        <end position="269"/>
    </location>
</feature>
<dbReference type="PANTHER" id="PTHR31781:SF1">
    <property type="entry name" value="PROTEIN UNC-80 HOMOLOG"/>
    <property type="match status" value="1"/>
</dbReference>
<evidence type="ECO:0000259" key="4">
    <source>
        <dbReference type="Pfam" id="PF19424"/>
    </source>
</evidence>
<feature type="region of interest" description="Disordered" evidence="2">
    <location>
        <begin position="1602"/>
        <end position="1658"/>
    </location>
</feature>
<dbReference type="Pfam" id="PF20262">
    <property type="entry name" value="UNC80_C"/>
    <property type="match status" value="1"/>
</dbReference>
<evidence type="ECO:0008006" key="8">
    <source>
        <dbReference type="Google" id="ProtNLM"/>
    </source>
</evidence>
<feature type="domain" description="Protein UNC80 central region" evidence="4">
    <location>
        <begin position="1264"/>
        <end position="2025"/>
    </location>
</feature>
<feature type="region of interest" description="Disordered" evidence="2">
    <location>
        <begin position="1775"/>
        <end position="1803"/>
    </location>
</feature>
<feature type="region of interest" description="Disordered" evidence="2">
    <location>
        <begin position="3166"/>
        <end position="3225"/>
    </location>
</feature>
<feature type="region of interest" description="Disordered" evidence="2">
    <location>
        <begin position="1547"/>
        <end position="1586"/>
    </location>
</feature>
<evidence type="ECO:0000256" key="2">
    <source>
        <dbReference type="SAM" id="MobiDB-lite"/>
    </source>
</evidence>
<dbReference type="InterPro" id="IPR046460">
    <property type="entry name" value="UNC80_C"/>
</dbReference>
<feature type="compositionally biased region" description="Basic residues" evidence="2">
    <location>
        <begin position="3272"/>
        <end position="3292"/>
    </location>
</feature>
<dbReference type="PANTHER" id="PTHR31781">
    <property type="entry name" value="UNC80"/>
    <property type="match status" value="1"/>
</dbReference>
<feature type="region of interest" description="Disordered" evidence="2">
    <location>
        <begin position="674"/>
        <end position="694"/>
    </location>
</feature>
<feature type="region of interest" description="Disordered" evidence="2">
    <location>
        <begin position="800"/>
        <end position="836"/>
    </location>
</feature>
<dbReference type="EnsemblMetazoa" id="XM_050654753.1">
    <property type="protein sequence ID" value="XP_050510710.1"/>
    <property type="gene ID" value="LOC114335908"/>
</dbReference>
<evidence type="ECO:0000313" key="7">
    <source>
        <dbReference type="Proteomes" id="UP001652700"/>
    </source>
</evidence>
<feature type="region of interest" description="Disordered" evidence="2">
    <location>
        <begin position="244"/>
        <end position="275"/>
    </location>
</feature>
<dbReference type="Pfam" id="PF15778">
    <property type="entry name" value="UNC80_N"/>
    <property type="match status" value="1"/>
</dbReference>
<feature type="region of interest" description="Disordered" evidence="2">
    <location>
        <begin position="524"/>
        <end position="547"/>
    </location>
</feature>
<feature type="compositionally biased region" description="Polar residues" evidence="2">
    <location>
        <begin position="800"/>
        <end position="809"/>
    </location>
</feature>
<dbReference type="InterPro" id="IPR045852">
    <property type="entry name" value="UNC80_central"/>
</dbReference>
<feature type="compositionally biased region" description="Polar residues" evidence="2">
    <location>
        <begin position="1493"/>
        <end position="1505"/>
    </location>
</feature>
<sequence length="3479" mass="390934">MVESERKCSAEIHLADNALPIPIQIFLWKQVGPFVRPKLGKLHEASCMFCQHASTGHHELKEACKSFEKVLVQNIKSGLKPDLTDAIKSIPRWRLIQASLPHVMHAVASILYNRMKDGNIQNLGAVETKLLYTLHWIILDAMEECADEDFEQGIFHLSPFYYLFSIPTITLFVYIFAPICHNLKESDFQNFRLENGLKIWQAMWEFRHPDAPCFVSHCKPKPKFLNGKNLKYKQQFGDVFVGRKQSQDEPLTRDSPTSQGISASSSDQQHFPLPGPVTCGAPVTITATITTKVDDEGSWVSSPKDTVFPETIPEESSSTEEEHVVIFRLPSLNESDGFIRDPSIYTAETSIIQLAMRRNGSGRTVNNVKPEHISPGDPKAGTKPPMQKVGSSTDKDSLDSSKLPSTEAPAKEDMTKMAMHVYDSSAATFLDVAVLRCLFITLWQEEGIYWALHYMYNRLRDINDESVGQQQPRKRSNSLPIPKIEVSLYQSNDSRKGENGNKDFIEVPEPRDVSLLTDAFPESPFYNQSKSEESLHKRSSSEKIGKKRKKISDLKTFVETKLLSKSDKALEKIGQEEQRPLGKSSVGSRRMLNVLQEYHRSLDTGDEHLSRTQTSMSRMFEPPTNLVKGKSMPSLSCILDELNQPGGYVDELTWEVKRVGKFAQSQPMANPIITVTEHTPTPSPDYLRRQGSMDSQLDAASLSGSKLGNWQERKSSLTRSQTDSNITYAGEDVPEAPGATCYITKDGDIDLQVVLQAVHRTSVRESSSCTLRVLEVILNIIELIMDMGVLKQCLKEEAMGSTTNQQDASTPDKKTGKMQQSSTHGSLGITDPDKNKPISSHRLVMNSIIRVLKHLGCPQGCADGQRGPAAEFLRTQSQNILVKLNRASPKQFKSFLKDYVKYEPLTDVMDFFHAYVGFCIDPSSLLSPLNQKRGSSKSQDTVSQSGYGTNFGAGLGGGGIRGIEGTIMSHVFKPLVTRFVDSSKEIKTPESLTLYCEIRQLMTYVKEGHGSIFRRVALSALIDSADKPSKKEVNMQTTRVIRHMHHSEVEEQQDVPTDTQSYTEDRGTRKSLFKKRSTSSTCPSLLETEAEELPKTSQSPIGNIRKKHYILTPRQSERALGIALEPQLSIKAKKSKLGGLVNWFKKGESSSQDELDNVDNGDSFTDTSSFIRQSSKYYQSKESGRSNVSQSIQKAKRRMEDKFKFVLKKGKKKDGSQEESAGGCRRTNFKKSTNIKNIYFVDYSRKNSMEFGDNSRESEFVVLKERKLVSTSTVYQGVCRLSFLLETCPPGSVPDAHLLASVLDLPHATVIARATLLLECAYFVHCCNKNQWPSWMKYNLPVYRPSGPLPARGNSTTGLRRSHIMQRAAGKMFYQWAEVIGQRLEEFMNEDKALHPQVSAMVADEQKQKELLIQDEEEDFLDEASINSYGSSCPMALRLIACVLLQEITAFLRETYQTLPKSSRVMEKGKPAPWEKLYSKEANRRWSMALSSMGHSQTSAQSLQSIAGDRDSGQAGERKISFVLHEPDNESEGSSQTTVTMQQLLQGDDAKRQQQARPSYILRRGTAAPTGGSFKRRSLKLRRGTKEGMDVEWKIPDSVKRTDSIQSKRKVSSISDRSDTSEPGAPGEVSGEESPGVLSDEQPPESPSDSNDTDDTSKHMPWLKTMIQVSNSFYYYCPHQQFCHPFCYRRVMRACSRLIKASRKVYGEEFGILDDKLCMDFGGKKKTKKEKGQNRKVSDQTSSTVSPIRRKDSVGKKEKIDKNVDTSQMGKLFSKDSSRDIADSDTGAESKISSDKKPEEPPPILKYLKTQVKDAFHSPLAVLLKGAVIMTEENFLDIIPVAWELLLEPNQEVTACAASIFILGAVKSPQTVSDIMQHGLSHPDCAIRINAILRFQVLWKMRYQPWPRMEENAQVLFKVPPPGIEFTLPSPKIGIESLDVVDSPWELLVKTKVEEVTINQERHRSLVTATKTRKKQQTELIKMALQAQDDKKREERENFLITTIPITIQAAHEPSLYHTGEEHEEVDDEQVDGQPRNTGHHLHSAHSLFPSCLCSAVVQIINLLDDAAVSADGNAVYEVAYQVIWTCLVEDSALFLRYILERLTREKQELMFKILRHLIRFIPKLPQQAAFALYNYIIGYVMFYVRSPHEDGQKLIGAALSLLWMVVHSVHGIMFKDLKQILRKEQCDASILLTANVPSAKKIIVHGPQDPDAGGIPSQFPVQEDTQFCQILREALDFFGIEESKHKEFFLVDYKTHQIRNPSSYVRDYYFFKRSQYPQLELVHMKPDVAFNALQKQELLHKFVEIGKVLLTWAILKNVDMVVQRVVFLHEELMKLPSFPRKALESDLDLYKSGPLGKELLGLDVLHKFMWVRLIARMFEAMAGNFAYSGDIHLFVNVLNGALVLHSEDACILRYVTATYINAAFHFKNIFSTNGYLLIMPTLLKIYSNHQTNQLVTTTIEYAVKQFYLMNRKPFILQMFGSVSAMLDTDEDGTYGDAHKIQSSCLFNLLLSLETPSPDPLNIAELVKEDKPLKAIDFCYHDENEMVTILDCISMCVMVVSYSSESVRGYQMLIILEAILPCYVRQIQYPTYNKEGKKEKDIINQLAVAIKTLVNNCESLTKSYNGPHRSSPEHKGSSQRNYSRGPYSPGFDFEDDSHSKFMSEHSRAKSMYEHDVEDSEVLRAEYRRPRDVLLSLVGEFVCKASIRLQELNKKSNNDGKVVELLDIRSHVRLADIAHTLLKVSPYDPESMGCRGLQHYMTYILPSTDWSNDAMRPALVTILRRLDKVFQKISKKTSIRRNTDWDAAAGLLKGIYDTMVKYPYIIHWSQIKALISTCQSLVVSGDNCQSEGMTSATAALLRQAPPPHFCSMVVRLIALQIQNMQDTSTLEQVCGGSSLFPSQEKTESMIINLIMPLCLRVGSGRKDVGQMKQADISFALTLVLHAMSPPNTKSLNPSGPNVKPTAENRTGSLTFTGTRDVKLSAKIKTSLYQVAFLALKIMAICFEGELMNEWSKIGRTMRELGKRNEAATFVWDFLDFVVTHRTVLYILMQPFIFQKLAQPPISDFERNMHSKIRNKMHSIGLPLPKGRGALLMELAHEMKLLKEEIENSRENLFDTKKDSAPTCQMTTEVHSTRTQRPSLIGLLTGEGHHGKSAGTHDIMHSHLKESSSTSHTSTPVQSSHINEGQEPNANGHSTPGAQPDRSSQRSSVSDDHGVPMPKSESLMFHKAHKLRFVSSVEFRHSSGETSTTPLSPGSPAEDSSGEIYPNKPRLQRIKPQSRKTFRIRKSKKTRQAEVAQAKHESESILGPQHQDSLSPPPTPPVITQSLQESQQSQSQTTPPKADLSQSQKFEPISDSHRLRIATRNKMAEGSWDEDSAISQTSSTSGYRESYPVMHLKETLESSPKAFPPLASPDIHSLPSTSSATTTNNFLLMDNSSPDCSLNENGEKTALLGPSEKSSSHQSLLMVFDAQDENTLI</sequence>
<protein>
    <recommendedName>
        <fullName evidence="8">Protein unc-80 homolog</fullName>
    </recommendedName>
</protein>
<feature type="compositionally biased region" description="Basic residues" evidence="2">
    <location>
        <begin position="1574"/>
        <end position="1583"/>
    </location>
</feature>
<feature type="region of interest" description="Disordered" evidence="2">
    <location>
        <begin position="362"/>
        <end position="411"/>
    </location>
</feature>
<organism evidence="6 7">
    <name type="scientific">Diabrotica virgifera virgifera</name>
    <name type="common">western corn rootworm</name>
    <dbReference type="NCBI Taxonomy" id="50390"/>
    <lineage>
        <taxon>Eukaryota</taxon>
        <taxon>Metazoa</taxon>
        <taxon>Ecdysozoa</taxon>
        <taxon>Arthropoda</taxon>
        <taxon>Hexapoda</taxon>
        <taxon>Insecta</taxon>
        <taxon>Pterygota</taxon>
        <taxon>Neoptera</taxon>
        <taxon>Endopterygota</taxon>
        <taxon>Coleoptera</taxon>
        <taxon>Polyphaga</taxon>
        <taxon>Cucujiformia</taxon>
        <taxon>Chrysomeloidea</taxon>
        <taxon>Chrysomelidae</taxon>
        <taxon>Galerucinae</taxon>
        <taxon>Diabroticina</taxon>
        <taxon>Diabroticites</taxon>
        <taxon>Diabrotica</taxon>
    </lineage>
</organism>